<dbReference type="GO" id="GO:0032259">
    <property type="term" value="P:methylation"/>
    <property type="evidence" value="ECO:0007669"/>
    <property type="project" value="UniProtKB-KW"/>
</dbReference>
<dbReference type="PANTHER" id="PTHR42905">
    <property type="entry name" value="PHOSPHOENOLPYRUVATE CARBOXYLASE"/>
    <property type="match status" value="1"/>
</dbReference>
<accession>A0A081XZH2</accession>
<dbReference type="Pfam" id="PF13714">
    <property type="entry name" value="PEP_mutase"/>
    <property type="match status" value="1"/>
</dbReference>
<evidence type="ECO:0000256" key="1">
    <source>
        <dbReference type="SAM" id="MobiDB-lite"/>
    </source>
</evidence>
<dbReference type="AlphaFoldDB" id="A0A081XZH2"/>
<keyword evidence="2" id="KW-0489">Methyltransferase</keyword>
<dbReference type="EMBL" id="JFCB01000001">
    <property type="protein sequence ID" value="KES08945.1"/>
    <property type="molecule type" value="Genomic_DNA"/>
</dbReference>
<keyword evidence="2" id="KW-0808">Transferase</keyword>
<dbReference type="SUPFAM" id="SSF51621">
    <property type="entry name" value="Phosphoenolpyruvate/pyruvate domain"/>
    <property type="match status" value="1"/>
</dbReference>
<name>A0A081XZH2_STRTO</name>
<dbReference type="InterPro" id="IPR040442">
    <property type="entry name" value="Pyrv_kinase-like_dom_sf"/>
</dbReference>
<feature type="region of interest" description="Disordered" evidence="1">
    <location>
        <begin position="399"/>
        <end position="426"/>
    </location>
</feature>
<dbReference type="InterPro" id="IPR039556">
    <property type="entry name" value="ICL/PEPM"/>
</dbReference>
<evidence type="ECO:0000313" key="3">
    <source>
        <dbReference type="Proteomes" id="UP000028341"/>
    </source>
</evidence>
<sequence>MTNPATELRDRALAFRSLHVPGRPLILPNAWDLASARLVEDAGAGAVATTSAGVAWALGAADGDRLDRGRALRAVAEIAAAVRVPVTADIESGYAEDPAGVGATVRAVLAAGAVGVNIEDALHGSGRGPLRPAGEQAERIAAARAAADAAGVPLFVNARVDTFLSGTGAVDDTLERAAAYLAAGADGIFVPGTVDPGTVRELAERIDAPLNVMAGPGAPPAGELAALGVARVSVGSGIAQAAHALVRRAARELLDDGTYHAQADGLAFEVLNTLMAAGRWPNPSGVAHQLREVVVQVELEVLKTGRHQFARGVEKPAHLARADVHDGGPLGGVELQHGAVVAVRAHPHVAVALGSPQPRGQQFAGERPADLDALQGGRRGKGHTDGERVVAVVVQRGGNVRHPRRGGDQTGLYGLFDDGGQRLAPS</sequence>
<protein>
    <submittedName>
        <fullName evidence="2">3-methyl-2-oxobutanoate hydroxymethyltransferase</fullName>
    </submittedName>
</protein>
<comment type="caution">
    <text evidence="2">The sequence shown here is derived from an EMBL/GenBank/DDBJ whole genome shotgun (WGS) entry which is preliminary data.</text>
</comment>
<organism evidence="2 3">
    <name type="scientific">Streptomyces toyocaensis</name>
    <dbReference type="NCBI Taxonomy" id="55952"/>
    <lineage>
        <taxon>Bacteria</taxon>
        <taxon>Bacillati</taxon>
        <taxon>Actinomycetota</taxon>
        <taxon>Actinomycetes</taxon>
        <taxon>Kitasatosporales</taxon>
        <taxon>Streptomycetaceae</taxon>
        <taxon>Streptomyces</taxon>
    </lineage>
</organism>
<dbReference type="Proteomes" id="UP000028341">
    <property type="component" value="Unassembled WGS sequence"/>
</dbReference>
<dbReference type="Gene3D" id="3.20.20.60">
    <property type="entry name" value="Phosphoenolpyruvate-binding domains"/>
    <property type="match status" value="1"/>
</dbReference>
<reference evidence="2 3" key="1">
    <citation type="submission" date="2014-02" db="EMBL/GenBank/DDBJ databases">
        <title>The genome announcement of Streptomyces toyocaensis NRRL15009.</title>
        <authorList>
            <person name="Hong H.-J."/>
            <person name="Kwun M.J."/>
        </authorList>
    </citation>
    <scope>NUCLEOTIDE SEQUENCE [LARGE SCALE GENOMIC DNA]</scope>
    <source>
        <strain evidence="2 3">NRRL 15009</strain>
    </source>
</reference>
<gene>
    <name evidence="2" type="ORF">BU52_02525</name>
</gene>
<dbReference type="InterPro" id="IPR015813">
    <property type="entry name" value="Pyrv/PenolPyrv_kinase-like_dom"/>
</dbReference>
<dbReference type="PANTHER" id="PTHR42905:SF16">
    <property type="entry name" value="CARBOXYPHOSPHONOENOLPYRUVATE PHOSPHONOMUTASE-LIKE PROTEIN (AFU_ORTHOLOGUE AFUA_5G07230)"/>
    <property type="match status" value="1"/>
</dbReference>
<evidence type="ECO:0000313" key="2">
    <source>
        <dbReference type="EMBL" id="KES08945.1"/>
    </source>
</evidence>
<dbReference type="CDD" id="cd00377">
    <property type="entry name" value="ICL_PEPM"/>
    <property type="match status" value="1"/>
</dbReference>
<proteinExistence type="predicted"/>
<dbReference type="eggNOG" id="COG2513">
    <property type="taxonomic scope" value="Bacteria"/>
</dbReference>
<dbReference type="STRING" id="55952.BU52_02525"/>
<dbReference type="GO" id="GO:0008168">
    <property type="term" value="F:methyltransferase activity"/>
    <property type="evidence" value="ECO:0007669"/>
    <property type="project" value="UniProtKB-KW"/>
</dbReference>
<keyword evidence="3" id="KW-1185">Reference proteome</keyword>